<protein>
    <recommendedName>
        <fullName evidence="3">Palmitoyl-protein thioesterase 1</fullName>
        <ecNumber evidence="2">3.1.2.22</ecNumber>
    </recommendedName>
    <alternativeName>
        <fullName evidence="8">Palmitoyl-protein hydrolase 1</fullName>
    </alternativeName>
</protein>
<proteinExistence type="inferred from homology"/>
<keyword evidence="7" id="KW-0325">Glycoprotein</keyword>
<dbReference type="FunFam" id="3.40.50.1820:FF:000107">
    <property type="entry name" value="Palmitoyl-protein thioesterase 1"/>
    <property type="match status" value="1"/>
</dbReference>
<organism evidence="10 11">
    <name type="scientific">Neoarthrinium moseri</name>
    <dbReference type="NCBI Taxonomy" id="1658444"/>
    <lineage>
        <taxon>Eukaryota</taxon>
        <taxon>Fungi</taxon>
        <taxon>Dikarya</taxon>
        <taxon>Ascomycota</taxon>
        <taxon>Pezizomycotina</taxon>
        <taxon>Sordariomycetes</taxon>
        <taxon>Xylariomycetidae</taxon>
        <taxon>Amphisphaeriales</taxon>
        <taxon>Apiosporaceae</taxon>
        <taxon>Neoarthrinium</taxon>
    </lineage>
</organism>
<dbReference type="PANTHER" id="PTHR11247:SF8">
    <property type="entry name" value="PALMITOYL-PROTEIN THIOESTERASE 1"/>
    <property type="match status" value="1"/>
</dbReference>
<evidence type="ECO:0000256" key="1">
    <source>
        <dbReference type="ARBA" id="ARBA00010758"/>
    </source>
</evidence>
<sequence length="327" mass="36816">MPSLRHFLSLLPLATLSVARQKAQRPLGSDTSDEPNDTPLPVIIWHGLGDNFANEGIQSVGSLIESLNEGTLVYYVKLDEQASGDQTATFWGNVTEQVDKVCADLAGHPILSTAPAVDAVGFSQGGQFLRAYVERCNYPPVRNLLTFGSQHNGIVDYRACGPTDWLCKGAMALLHGNTFSQYVQSHLVPAQYFRDPEDLDNYLEHSNFLADINNERVLKNETYAENIAKLDNFVMYMFEDDKTVIPKETAWFEEVIGEKRIPLRARKIYEEDWLGLRKLDRKGGLKFRTTPGDHMQLSDKVLESAFTEFFGPWGKEYAKEVDVMSEL</sequence>
<dbReference type="InterPro" id="IPR002472">
    <property type="entry name" value="Palm_thioest"/>
</dbReference>
<dbReference type="EMBL" id="JAFIMR010000006">
    <property type="protein sequence ID" value="KAI1877755.1"/>
    <property type="molecule type" value="Genomic_DNA"/>
</dbReference>
<reference evidence="10" key="1">
    <citation type="submission" date="2021-03" db="EMBL/GenBank/DDBJ databases">
        <title>Revisited historic fungal species revealed as producer of novel bioactive compounds through whole genome sequencing and comparative genomics.</title>
        <authorList>
            <person name="Vignolle G.A."/>
            <person name="Hochenegger N."/>
            <person name="Mach R.L."/>
            <person name="Mach-Aigner A.R."/>
            <person name="Javad Rahimi M."/>
            <person name="Salim K.A."/>
            <person name="Chan C.M."/>
            <person name="Lim L.B.L."/>
            <person name="Cai F."/>
            <person name="Druzhinina I.S."/>
            <person name="U'Ren J.M."/>
            <person name="Derntl C."/>
        </authorList>
    </citation>
    <scope>NUCLEOTIDE SEQUENCE</scope>
    <source>
        <strain evidence="10">TUCIM 5799</strain>
    </source>
</reference>
<feature type="chain" id="PRO_5040201067" description="Palmitoyl-protein thioesterase 1" evidence="9">
    <location>
        <begin position="20"/>
        <end position="327"/>
    </location>
</feature>
<dbReference type="EC" id="3.1.2.22" evidence="2"/>
<dbReference type="OrthoDB" id="10263094at2759"/>
<keyword evidence="5" id="KW-0378">Hydrolase</keyword>
<evidence type="ECO:0000256" key="5">
    <source>
        <dbReference type="ARBA" id="ARBA00022801"/>
    </source>
</evidence>
<dbReference type="GO" id="GO:0008474">
    <property type="term" value="F:palmitoyl-(protein) hydrolase activity"/>
    <property type="evidence" value="ECO:0007669"/>
    <property type="project" value="UniProtKB-EC"/>
</dbReference>
<dbReference type="AlphaFoldDB" id="A0A9P9WSG2"/>
<dbReference type="Gene3D" id="3.40.50.1820">
    <property type="entry name" value="alpha/beta hydrolase"/>
    <property type="match status" value="1"/>
</dbReference>
<accession>A0A9P9WSG2</accession>
<name>A0A9P9WSG2_9PEZI</name>
<dbReference type="SUPFAM" id="SSF53474">
    <property type="entry name" value="alpha/beta-Hydrolases"/>
    <property type="match status" value="1"/>
</dbReference>
<keyword evidence="11" id="KW-1185">Reference proteome</keyword>
<evidence type="ECO:0000256" key="9">
    <source>
        <dbReference type="SAM" id="SignalP"/>
    </source>
</evidence>
<dbReference type="InterPro" id="IPR029058">
    <property type="entry name" value="AB_hydrolase_fold"/>
</dbReference>
<dbReference type="PRINTS" id="PR00414">
    <property type="entry name" value="PPTHIESTRASE"/>
</dbReference>
<comment type="caution">
    <text evidence="10">The sequence shown here is derived from an EMBL/GenBank/DDBJ whole genome shotgun (WGS) entry which is preliminary data.</text>
</comment>
<evidence type="ECO:0000256" key="7">
    <source>
        <dbReference type="ARBA" id="ARBA00023180"/>
    </source>
</evidence>
<gene>
    <name evidence="10" type="ORF">JX265_003763</name>
</gene>
<dbReference type="PANTHER" id="PTHR11247">
    <property type="entry name" value="PALMITOYL-PROTEIN THIOESTERASE/DOLICHYLDIPHOSPHATASE 1"/>
    <property type="match status" value="1"/>
</dbReference>
<keyword evidence="6" id="KW-1015">Disulfide bond</keyword>
<evidence type="ECO:0000256" key="2">
    <source>
        <dbReference type="ARBA" id="ARBA00012423"/>
    </source>
</evidence>
<evidence type="ECO:0000256" key="8">
    <source>
        <dbReference type="ARBA" id="ARBA00031934"/>
    </source>
</evidence>
<dbReference type="Pfam" id="PF02089">
    <property type="entry name" value="Palm_thioest"/>
    <property type="match status" value="1"/>
</dbReference>
<evidence type="ECO:0000313" key="11">
    <source>
        <dbReference type="Proteomes" id="UP000829685"/>
    </source>
</evidence>
<keyword evidence="4 9" id="KW-0732">Signal</keyword>
<dbReference type="Proteomes" id="UP000829685">
    <property type="component" value="Unassembled WGS sequence"/>
</dbReference>
<evidence type="ECO:0000313" key="10">
    <source>
        <dbReference type="EMBL" id="KAI1877755.1"/>
    </source>
</evidence>
<comment type="similarity">
    <text evidence="1">Belongs to the palmitoyl-protein thioesterase family.</text>
</comment>
<evidence type="ECO:0000256" key="3">
    <source>
        <dbReference type="ARBA" id="ARBA00014212"/>
    </source>
</evidence>
<evidence type="ECO:0000256" key="4">
    <source>
        <dbReference type="ARBA" id="ARBA00022729"/>
    </source>
</evidence>
<evidence type="ECO:0000256" key="6">
    <source>
        <dbReference type="ARBA" id="ARBA00023157"/>
    </source>
</evidence>
<feature type="signal peptide" evidence="9">
    <location>
        <begin position="1"/>
        <end position="19"/>
    </location>
</feature>